<dbReference type="STRING" id="1003.SAMN04488541_105017"/>
<feature type="signal peptide" evidence="1">
    <location>
        <begin position="1"/>
        <end position="19"/>
    </location>
</feature>
<dbReference type="OrthoDB" id="934917at2"/>
<accession>A0A1I2JET2</accession>
<protein>
    <recommendedName>
        <fullName evidence="4">GLPGLI family protein</fullName>
    </recommendedName>
</protein>
<name>A0A1I2JET2_9BACT</name>
<dbReference type="RefSeq" id="WP_091549181.1">
    <property type="nucleotide sequence ID" value="NZ_FONY01000050.1"/>
</dbReference>
<dbReference type="Proteomes" id="UP000199513">
    <property type="component" value="Unassembled WGS sequence"/>
</dbReference>
<gene>
    <name evidence="2" type="ORF">SAMN04488541_105017</name>
</gene>
<evidence type="ECO:0000313" key="3">
    <source>
        <dbReference type="Proteomes" id="UP000199513"/>
    </source>
</evidence>
<feature type="chain" id="PRO_5011721774" description="GLPGLI family protein" evidence="1">
    <location>
        <begin position="20"/>
        <end position="238"/>
    </location>
</feature>
<evidence type="ECO:0000313" key="2">
    <source>
        <dbReference type="EMBL" id="SFF53352.1"/>
    </source>
</evidence>
<reference evidence="2 3" key="1">
    <citation type="submission" date="2016-10" db="EMBL/GenBank/DDBJ databases">
        <authorList>
            <person name="de Groot N.N."/>
        </authorList>
    </citation>
    <scope>NUCLEOTIDE SEQUENCE [LARGE SCALE GENOMIC DNA]</scope>
    <source>
        <strain>GEY</strain>
        <strain evidence="3">DSM 9560</strain>
    </source>
</reference>
<keyword evidence="3" id="KW-1185">Reference proteome</keyword>
<sequence>MKALFITLFLVCFSLFLHGQSNLTFMGAPVGLPNANSNMALVMDNRYQGIKGSPRLFDKWYPAEIVLNGGQKHQNIPFKLDVFEKQELITKNQTGDSLFIKEEMVSYFSIYNEDTKITHTFKRFKEKNTDTKPIFFDVLHEGKYALLAKRYKNFSPADFKGGYSVQKFYDEYTNATDLFVKMPEIEDLVKIKPNKKSILKVLSGKDKELSAFIDKEKLDFKKEQDLAKLFAYYNQLLN</sequence>
<dbReference type="EMBL" id="FONY01000050">
    <property type="protein sequence ID" value="SFF53352.1"/>
    <property type="molecule type" value="Genomic_DNA"/>
</dbReference>
<organism evidence="2 3">
    <name type="scientific">Thermoflexibacter ruber</name>
    <dbReference type="NCBI Taxonomy" id="1003"/>
    <lineage>
        <taxon>Bacteria</taxon>
        <taxon>Pseudomonadati</taxon>
        <taxon>Bacteroidota</taxon>
        <taxon>Cytophagia</taxon>
        <taxon>Cytophagales</taxon>
        <taxon>Thermoflexibacteraceae</taxon>
        <taxon>Thermoflexibacter</taxon>
    </lineage>
</organism>
<evidence type="ECO:0000256" key="1">
    <source>
        <dbReference type="SAM" id="SignalP"/>
    </source>
</evidence>
<proteinExistence type="predicted"/>
<dbReference type="AlphaFoldDB" id="A0A1I2JET2"/>
<keyword evidence="1" id="KW-0732">Signal</keyword>
<evidence type="ECO:0008006" key="4">
    <source>
        <dbReference type="Google" id="ProtNLM"/>
    </source>
</evidence>